<comment type="caution">
    <text evidence="4">The sequence shown here is derived from an EMBL/GenBank/DDBJ whole genome shotgun (WGS) entry which is preliminary data.</text>
</comment>
<keyword evidence="5" id="KW-1185">Reference proteome</keyword>
<accession>A0AAW9HKV6</accession>
<protein>
    <submittedName>
        <fullName evidence="4">FHA domain-containing protein</fullName>
    </submittedName>
</protein>
<feature type="domain" description="FHA" evidence="2">
    <location>
        <begin position="75"/>
        <end position="124"/>
    </location>
</feature>
<dbReference type="InterPro" id="IPR008984">
    <property type="entry name" value="SMAD_FHA_dom_sf"/>
</dbReference>
<keyword evidence="1" id="KW-0597">Phosphoprotein</keyword>
<dbReference type="EMBL" id="JAWNGC010000002">
    <property type="protein sequence ID" value="MDY5154536.1"/>
    <property type="molecule type" value="Genomic_DNA"/>
</dbReference>
<reference evidence="4 5" key="1">
    <citation type="submission" date="2023-10" db="EMBL/GenBank/DDBJ databases">
        <title>Whole Genome based description of the genera Actinobaculum and Actinotignum reveals a complex phylogenetic relationship within the species included in the genus Actinotignum.</title>
        <authorList>
            <person name="Jensen C.S."/>
            <person name="Dargis R."/>
            <person name="Kemp M."/>
            <person name="Christensen J.J."/>
        </authorList>
    </citation>
    <scope>NUCLEOTIDE SEQUENCE</scope>
    <source>
        <strain evidence="4">SLA_B511</strain>
        <strain evidence="3 5">SLA_B974</strain>
    </source>
</reference>
<dbReference type="Gene3D" id="2.60.200.20">
    <property type="match status" value="1"/>
</dbReference>
<sequence length="151" mass="16437">MIEKFDPNATQALPNETSRFGAISANVTGEIPKVGRTLSSEELTALSALPQSSALLIALSGPNTGARFLLDSDVTNAGRSPRTNIFLDDVTVSRKHAQFLRKGDTFYVKDSGSLNGTYLNRELVDTAELHDGDEIQIGKFRLTFYSSQVNK</sequence>
<evidence type="ECO:0000313" key="4">
    <source>
        <dbReference type="EMBL" id="MDY5154536.1"/>
    </source>
</evidence>
<dbReference type="CDD" id="cd22684">
    <property type="entry name" value="FHA_GarA_OdhI-like"/>
    <property type="match status" value="1"/>
</dbReference>
<dbReference type="SUPFAM" id="SSF49879">
    <property type="entry name" value="SMAD/FHA domain"/>
    <property type="match status" value="1"/>
</dbReference>
<dbReference type="EMBL" id="JAWNGA010000007">
    <property type="protein sequence ID" value="MDY5133053.1"/>
    <property type="molecule type" value="Genomic_DNA"/>
</dbReference>
<evidence type="ECO:0000313" key="3">
    <source>
        <dbReference type="EMBL" id="MDY5133053.1"/>
    </source>
</evidence>
<dbReference type="InterPro" id="IPR050923">
    <property type="entry name" value="Cell_Proc_Reg/RNA_Proc"/>
</dbReference>
<dbReference type="InterPro" id="IPR000253">
    <property type="entry name" value="FHA_dom"/>
</dbReference>
<gene>
    <name evidence="4" type="ORF">R6G80_02190</name>
    <name evidence="3" type="ORF">R6G86_04760</name>
</gene>
<evidence type="ECO:0000259" key="2">
    <source>
        <dbReference type="PROSITE" id="PS50006"/>
    </source>
</evidence>
<dbReference type="PANTHER" id="PTHR23308">
    <property type="entry name" value="NUCLEAR INHIBITOR OF PROTEIN PHOSPHATASE-1"/>
    <property type="match status" value="1"/>
</dbReference>
<dbReference type="AlphaFoldDB" id="A0AAW9HKV6"/>
<evidence type="ECO:0000313" key="5">
    <source>
        <dbReference type="Proteomes" id="UP001275049"/>
    </source>
</evidence>
<dbReference type="SMART" id="SM00240">
    <property type="entry name" value="FHA"/>
    <property type="match status" value="1"/>
</dbReference>
<name>A0AAW9HKV6_9ACTO</name>
<organism evidence="4 6">
    <name type="scientific">Actinotignum urinale</name>
    <dbReference type="NCBI Taxonomy" id="190146"/>
    <lineage>
        <taxon>Bacteria</taxon>
        <taxon>Bacillati</taxon>
        <taxon>Actinomycetota</taxon>
        <taxon>Actinomycetes</taxon>
        <taxon>Actinomycetales</taxon>
        <taxon>Actinomycetaceae</taxon>
        <taxon>Actinotignum</taxon>
    </lineage>
</organism>
<evidence type="ECO:0000313" key="6">
    <source>
        <dbReference type="Proteomes" id="UP001281731"/>
    </source>
</evidence>
<evidence type="ECO:0000256" key="1">
    <source>
        <dbReference type="ARBA" id="ARBA00022553"/>
    </source>
</evidence>
<dbReference type="PROSITE" id="PS50006">
    <property type="entry name" value="FHA_DOMAIN"/>
    <property type="match status" value="1"/>
</dbReference>
<dbReference type="RefSeq" id="WP_040431052.1">
    <property type="nucleotide sequence ID" value="NZ_CAMYCL010000027.1"/>
</dbReference>
<dbReference type="Proteomes" id="UP001275049">
    <property type="component" value="Unassembled WGS sequence"/>
</dbReference>
<proteinExistence type="predicted"/>
<dbReference type="Proteomes" id="UP001281731">
    <property type="component" value="Unassembled WGS sequence"/>
</dbReference>
<dbReference type="Pfam" id="PF00498">
    <property type="entry name" value="FHA"/>
    <property type="match status" value="1"/>
</dbReference>